<evidence type="ECO:0000313" key="6">
    <source>
        <dbReference type="Proteomes" id="UP000045051"/>
    </source>
</evidence>
<dbReference type="EMBL" id="CDOI01000068">
    <property type="protein sequence ID" value="CEN44219.1"/>
    <property type="molecule type" value="Genomic_DNA"/>
</dbReference>
<dbReference type="PANTHER" id="PTHR47505:SF1">
    <property type="entry name" value="DNA UTILIZATION PROTEIN YHGH"/>
    <property type="match status" value="1"/>
</dbReference>
<name>A0A0B7IS98_9FLAO</name>
<evidence type="ECO:0000313" key="3">
    <source>
        <dbReference type="EMBL" id="CEN44219.1"/>
    </source>
</evidence>
<dbReference type="GO" id="GO:0004198">
    <property type="term" value="F:calcium-dependent cysteine-type endopeptidase activity"/>
    <property type="evidence" value="ECO:0007669"/>
    <property type="project" value="UniProtKB-EC"/>
</dbReference>
<dbReference type="SUPFAM" id="SSF53271">
    <property type="entry name" value="PRTase-like"/>
    <property type="match status" value="1"/>
</dbReference>
<dbReference type="InterPro" id="IPR051910">
    <property type="entry name" value="ComF/GntX_DNA_util-trans"/>
</dbReference>
<proteinExistence type="inferred from homology"/>
<evidence type="ECO:0000313" key="5">
    <source>
        <dbReference type="Proteomes" id="UP000038200"/>
    </source>
</evidence>
<dbReference type="EC" id="3.4.22.52" evidence="4"/>
<evidence type="ECO:0000313" key="4">
    <source>
        <dbReference type="EMBL" id="CEN52843.1"/>
    </source>
</evidence>
<feature type="domain" description="Phosphoribosyltransferase" evidence="2">
    <location>
        <begin position="135"/>
        <end position="222"/>
    </location>
</feature>
<dbReference type="AlphaFoldDB" id="A0A0B7IS98"/>
<protein>
    <submittedName>
        <fullName evidence="4">Putative Calpain-1</fullName>
        <ecNumber evidence="4">3.4.22.52</ecNumber>
    </submittedName>
</protein>
<dbReference type="Proteomes" id="UP000045051">
    <property type="component" value="Unassembled WGS sequence"/>
</dbReference>
<evidence type="ECO:0000256" key="1">
    <source>
        <dbReference type="ARBA" id="ARBA00008007"/>
    </source>
</evidence>
<dbReference type="OrthoDB" id="9779910at2"/>
<dbReference type="STRING" id="1848903.CCAND38_160027"/>
<dbReference type="EMBL" id="CDOL01000219">
    <property type="protein sequence ID" value="CEN52843.1"/>
    <property type="molecule type" value="Genomic_DNA"/>
</dbReference>
<keyword evidence="6" id="KW-1185">Reference proteome</keyword>
<dbReference type="Pfam" id="PF00156">
    <property type="entry name" value="Pribosyltran"/>
    <property type="match status" value="1"/>
</dbReference>
<dbReference type="Gene3D" id="3.40.50.2020">
    <property type="match status" value="1"/>
</dbReference>
<dbReference type="Proteomes" id="UP000038200">
    <property type="component" value="Unassembled WGS sequence"/>
</dbReference>
<keyword evidence="4" id="KW-0378">Hydrolase</keyword>
<dbReference type="RefSeq" id="WP_042007511.1">
    <property type="nucleotide sequence ID" value="NZ_CDOI01000068.1"/>
</dbReference>
<dbReference type="InterPro" id="IPR000836">
    <property type="entry name" value="PRTase_dom"/>
</dbReference>
<dbReference type="PANTHER" id="PTHR47505">
    <property type="entry name" value="DNA UTILIZATION PROTEIN YHGH"/>
    <property type="match status" value="1"/>
</dbReference>
<evidence type="ECO:0000259" key="2">
    <source>
        <dbReference type="Pfam" id="PF00156"/>
    </source>
</evidence>
<sequence>MSFSGLLSVIFPEYCSGCGQVLGHEETFLCIYCRGKLIETQLHLHKDNRLLERFYGQCELFGATSLFYFHKDSVVQHLIHQLKYQKKESIGGWLGEWLGEKIKNVPHFQEIDVVIPVPLHKKKLKMRGYNQVALFGQKLAQILRANYVDDVLIKVKANTTQTKKDLWSRFKDSENIFSVQNTEKIENCKILLVDDLITTGATIESCYTQLVKAKNVNIGIASMAYSLLGH</sequence>
<reference evidence="5 6" key="1">
    <citation type="submission" date="2015-01" db="EMBL/GenBank/DDBJ databases">
        <authorList>
            <person name="MANFREDI Pablo"/>
        </authorList>
    </citation>
    <scope>NUCLEOTIDE SEQUENCE [LARGE SCALE GENOMIC DNA]</scope>
    <source>
        <strain evidence="3 6">CcD38</strain>
        <strain evidence="4 5">CcD93</strain>
    </source>
</reference>
<organism evidence="4 5">
    <name type="scientific">Capnocytophaga canis</name>
    <dbReference type="NCBI Taxonomy" id="1848903"/>
    <lineage>
        <taxon>Bacteria</taxon>
        <taxon>Pseudomonadati</taxon>
        <taxon>Bacteroidota</taxon>
        <taxon>Flavobacteriia</taxon>
        <taxon>Flavobacteriales</taxon>
        <taxon>Flavobacteriaceae</taxon>
        <taxon>Capnocytophaga</taxon>
    </lineage>
</organism>
<gene>
    <name evidence="3" type="ORF">CCAND38_160027</name>
    <name evidence="4" type="ORF">CCAND93_310008</name>
</gene>
<accession>A0A0B7IS98</accession>
<dbReference type="InterPro" id="IPR029057">
    <property type="entry name" value="PRTase-like"/>
</dbReference>
<comment type="similarity">
    <text evidence="1">Belongs to the ComF/GntX family.</text>
</comment>
<dbReference type="CDD" id="cd06223">
    <property type="entry name" value="PRTases_typeI"/>
    <property type="match status" value="1"/>
</dbReference>